<protein>
    <submittedName>
        <fullName evidence="2">Uncharacterized protein</fullName>
    </submittedName>
</protein>
<name>A0ABD3BS50_9LAMI</name>
<dbReference type="AlphaFoldDB" id="A0ABD3BS50"/>
<organism evidence="2 3">
    <name type="scientific">Castilleja foliolosa</name>
    <dbReference type="NCBI Taxonomy" id="1961234"/>
    <lineage>
        <taxon>Eukaryota</taxon>
        <taxon>Viridiplantae</taxon>
        <taxon>Streptophyta</taxon>
        <taxon>Embryophyta</taxon>
        <taxon>Tracheophyta</taxon>
        <taxon>Spermatophyta</taxon>
        <taxon>Magnoliopsida</taxon>
        <taxon>eudicotyledons</taxon>
        <taxon>Gunneridae</taxon>
        <taxon>Pentapetalae</taxon>
        <taxon>asterids</taxon>
        <taxon>lamiids</taxon>
        <taxon>Lamiales</taxon>
        <taxon>Orobanchaceae</taxon>
        <taxon>Pedicularideae</taxon>
        <taxon>Castillejinae</taxon>
        <taxon>Castilleja</taxon>
    </lineage>
</organism>
<dbReference type="EMBL" id="JAVIJP010000066">
    <property type="protein sequence ID" value="KAL3620346.1"/>
    <property type="molecule type" value="Genomic_DNA"/>
</dbReference>
<keyword evidence="1" id="KW-0732">Signal</keyword>
<evidence type="ECO:0000313" key="3">
    <source>
        <dbReference type="Proteomes" id="UP001632038"/>
    </source>
</evidence>
<evidence type="ECO:0000256" key="1">
    <source>
        <dbReference type="SAM" id="SignalP"/>
    </source>
</evidence>
<feature type="chain" id="PRO_5044808528" evidence="1">
    <location>
        <begin position="27"/>
        <end position="131"/>
    </location>
</feature>
<gene>
    <name evidence="2" type="ORF">CASFOL_035258</name>
</gene>
<comment type="caution">
    <text evidence="2">The sequence shown here is derived from an EMBL/GenBank/DDBJ whole genome shotgun (WGS) entry which is preliminary data.</text>
</comment>
<dbReference type="Proteomes" id="UP001632038">
    <property type="component" value="Unassembled WGS sequence"/>
</dbReference>
<accession>A0ABD3BS50</accession>
<feature type="signal peptide" evidence="1">
    <location>
        <begin position="1"/>
        <end position="26"/>
    </location>
</feature>
<keyword evidence="3" id="KW-1185">Reference proteome</keyword>
<evidence type="ECO:0000313" key="2">
    <source>
        <dbReference type="EMBL" id="KAL3620346.1"/>
    </source>
</evidence>
<proteinExistence type="predicted"/>
<reference evidence="3" key="1">
    <citation type="journal article" date="2024" name="IScience">
        <title>Strigolactones Initiate the Formation of Haustorium-like Structures in Castilleja.</title>
        <authorList>
            <person name="Buerger M."/>
            <person name="Peterson D."/>
            <person name="Chory J."/>
        </authorList>
    </citation>
    <scope>NUCLEOTIDE SEQUENCE [LARGE SCALE GENOMIC DNA]</scope>
</reference>
<sequence length="131" mass="14157">MANKLTFLLYLLFVVTILAPKQASSAKNGNLQYGISEGSLQPQGNVHQDAHIGAQRQHSRSHACSTAKNVVQCVCVCHLAHMGTSKFALATTTGKPREVDQNALEKKTYDDPVRLPIFAISSINSLGTFSC</sequence>